<comment type="caution">
    <text evidence="7">The sequence shown here is derived from an EMBL/GenBank/DDBJ whole genome shotgun (WGS) entry which is preliminary data.</text>
</comment>
<dbReference type="InterPro" id="IPR057670">
    <property type="entry name" value="SH3_retrovirus"/>
</dbReference>
<feature type="compositionally biased region" description="Basic and acidic residues" evidence="5">
    <location>
        <begin position="741"/>
        <end position="754"/>
    </location>
</feature>
<dbReference type="Pfam" id="PF13976">
    <property type="entry name" value="gag_pre-integrs"/>
    <property type="match status" value="1"/>
</dbReference>
<dbReference type="Gene3D" id="3.30.420.10">
    <property type="entry name" value="Ribonuclease H-like superfamily/Ribonuclease H"/>
    <property type="match status" value="1"/>
</dbReference>
<evidence type="ECO:0000256" key="4">
    <source>
        <dbReference type="SAM" id="Coils"/>
    </source>
</evidence>
<gene>
    <name evidence="7" type="ORF">MERR_LOCUS29305</name>
</gene>
<dbReference type="InterPro" id="IPR054722">
    <property type="entry name" value="PolX-like_BBD"/>
</dbReference>
<dbReference type="InterPro" id="IPR001584">
    <property type="entry name" value="Integrase_cat-core"/>
</dbReference>
<dbReference type="GO" id="GO:0003676">
    <property type="term" value="F:nucleic acid binding"/>
    <property type="evidence" value="ECO:0007669"/>
    <property type="project" value="InterPro"/>
</dbReference>
<evidence type="ECO:0000256" key="2">
    <source>
        <dbReference type="ARBA" id="ARBA00022723"/>
    </source>
</evidence>
<dbReference type="GO" id="GO:0046872">
    <property type="term" value="F:metal ion binding"/>
    <property type="evidence" value="ECO:0007669"/>
    <property type="project" value="UniProtKB-KW"/>
</dbReference>
<keyword evidence="3" id="KW-0378">Hydrolase</keyword>
<name>A0A6D2JQH4_9BRAS</name>
<evidence type="ECO:0000256" key="1">
    <source>
        <dbReference type="ARBA" id="ARBA00022670"/>
    </source>
</evidence>
<feature type="compositionally biased region" description="Acidic residues" evidence="5">
    <location>
        <begin position="28"/>
        <end position="41"/>
    </location>
</feature>
<dbReference type="Proteomes" id="UP000467841">
    <property type="component" value="Unassembled WGS sequence"/>
</dbReference>
<dbReference type="PANTHER" id="PTHR42648:SF21">
    <property type="entry name" value="CYSTEINE-RICH RLK (RECEPTOR-LIKE PROTEIN KINASE) 8"/>
    <property type="match status" value="1"/>
</dbReference>
<evidence type="ECO:0000313" key="7">
    <source>
        <dbReference type="EMBL" id="CAA7042070.1"/>
    </source>
</evidence>
<evidence type="ECO:0000313" key="8">
    <source>
        <dbReference type="Proteomes" id="UP000467841"/>
    </source>
</evidence>
<evidence type="ECO:0000256" key="5">
    <source>
        <dbReference type="SAM" id="MobiDB-lite"/>
    </source>
</evidence>
<keyword evidence="4" id="KW-0175">Coiled coil</keyword>
<dbReference type="Pfam" id="PF00665">
    <property type="entry name" value="rve"/>
    <property type="match status" value="1"/>
</dbReference>
<dbReference type="OrthoDB" id="1408312at2759"/>
<keyword evidence="2" id="KW-0479">Metal-binding</keyword>
<dbReference type="GO" id="GO:0015074">
    <property type="term" value="P:DNA integration"/>
    <property type="evidence" value="ECO:0007669"/>
    <property type="project" value="InterPro"/>
</dbReference>
<feature type="compositionally biased region" description="Basic and acidic residues" evidence="5">
    <location>
        <begin position="761"/>
        <end position="776"/>
    </location>
</feature>
<feature type="region of interest" description="Disordered" evidence="5">
    <location>
        <begin position="741"/>
        <end position="785"/>
    </location>
</feature>
<feature type="region of interest" description="Disordered" evidence="5">
    <location>
        <begin position="22"/>
        <end position="41"/>
    </location>
</feature>
<accession>A0A6D2JQH4</accession>
<feature type="coiled-coil region" evidence="4">
    <location>
        <begin position="54"/>
        <end position="88"/>
    </location>
</feature>
<dbReference type="SUPFAM" id="SSF53098">
    <property type="entry name" value="Ribonuclease H-like"/>
    <property type="match status" value="1"/>
</dbReference>
<dbReference type="PROSITE" id="PS50994">
    <property type="entry name" value="INTEGRASE"/>
    <property type="match status" value="1"/>
</dbReference>
<dbReference type="InterPro" id="IPR025724">
    <property type="entry name" value="GAG-pre-integrase_dom"/>
</dbReference>
<dbReference type="AlphaFoldDB" id="A0A6D2JQH4"/>
<dbReference type="InterPro" id="IPR036397">
    <property type="entry name" value="RNaseH_sf"/>
</dbReference>
<feature type="domain" description="Integrase catalytic" evidence="6">
    <location>
        <begin position="487"/>
        <end position="659"/>
    </location>
</feature>
<protein>
    <recommendedName>
        <fullName evidence="6">Integrase catalytic domain-containing protein</fullName>
    </recommendedName>
</protein>
<keyword evidence="1" id="KW-0645">Protease</keyword>
<dbReference type="InterPro" id="IPR013103">
    <property type="entry name" value="RVT_2"/>
</dbReference>
<organism evidence="7 8">
    <name type="scientific">Microthlaspi erraticum</name>
    <dbReference type="NCBI Taxonomy" id="1685480"/>
    <lineage>
        <taxon>Eukaryota</taxon>
        <taxon>Viridiplantae</taxon>
        <taxon>Streptophyta</taxon>
        <taxon>Embryophyta</taxon>
        <taxon>Tracheophyta</taxon>
        <taxon>Spermatophyta</taxon>
        <taxon>Magnoliopsida</taxon>
        <taxon>eudicotyledons</taxon>
        <taxon>Gunneridae</taxon>
        <taxon>Pentapetalae</taxon>
        <taxon>rosids</taxon>
        <taxon>malvids</taxon>
        <taxon>Brassicales</taxon>
        <taxon>Brassicaceae</taxon>
        <taxon>Coluteocarpeae</taxon>
        <taxon>Microthlaspi</taxon>
    </lineage>
</organism>
<dbReference type="EMBL" id="CACVBM020001262">
    <property type="protein sequence ID" value="CAA7042070.1"/>
    <property type="molecule type" value="Genomic_DNA"/>
</dbReference>
<dbReference type="Pfam" id="PF07727">
    <property type="entry name" value="RVT_2"/>
    <property type="match status" value="1"/>
</dbReference>
<evidence type="ECO:0000256" key="3">
    <source>
        <dbReference type="ARBA" id="ARBA00022801"/>
    </source>
</evidence>
<sequence>MIGYEEISNFVAFAGISEFVEERKASESDTDDSSSDEEDEIDIYESFKEVRDALVETGKENLELKKENARLEEKVGELQKALQAEKDLNMDNLNIMLEKMEAVKRADDITKEYFLEKENSRSLQAELDQHRKQLKMLTGTKELDKILSLGRVGKSNLGLGYSTGSGSTGKTVTFVSGGIAQDVVQAETRSSAQKPDPILRSENRGKTTMGLGYEAKKVSNARASHRHRGHQGKQCYFCGVVGHIKAFCNKFCARVDHAWRQGRYYWNHGLNQVFIRKTDLYQNPARRTAPGGTRQRFCSNMALFEESNEVDNTGTWYFDSGCSRHMTGMKENLQDVKQLKGGKVTFGCGTKGTIQGKGRTSEEQPQLMNVYLVQGLKSNLISVSQLCDEGLTVWFNKLECKAIDADGKAVLRGVRSGNNCYMWDQSAKCLSVRDDVELWHKRLGHMNIRHLTTLVNKEIVRGVPKLKGCEKIVCGPCNQGKQVKVQHKKVPDVQSKSALDLVHMDFMGPMQVESIAGKRYVFVLVDDYSRYTWVRFIRDKSDTMASFKIWALQVINEKGSIKRIRSDHGGEFQNEAMKNFCNEQGIAHQFSAPRTPQMNGVVERKNRTLQEMARAMIHGGNIPVKFWAEAINTACYIINRVYIRKDSLKTPYEFWKGKIPNLSYLRVFGCRCYILSDKDQFGKFDSRSDEGIFLGYSGNSSAFRVFNLRSKIIMESVNVVFDDRSIAIMGDLPLYYDPEPRRAEVHEEDPNPDKPEDEEKVEERAEVHEEDSNPDKPEDDEKVEEVPDTVVAVEHPVTQVHRNHSSSDLIGDINDGRKTRGIRLNYKQMVSMAIIQFECFVSTIEPRNHLEALDDADWIISMEDELEEFVRNDVWELVPLPDGVNVVGTKWIFKNKTDDVGSVVRNKSRLVAQGYSQVEGVDFDETFAPVARLESIRLFLGMAAY</sequence>
<dbReference type="PANTHER" id="PTHR42648">
    <property type="entry name" value="TRANSPOSASE, PUTATIVE-RELATED"/>
    <property type="match status" value="1"/>
</dbReference>
<evidence type="ECO:0000259" key="6">
    <source>
        <dbReference type="PROSITE" id="PS50994"/>
    </source>
</evidence>
<dbReference type="Pfam" id="PF25597">
    <property type="entry name" value="SH3_retrovirus"/>
    <property type="match status" value="1"/>
</dbReference>
<keyword evidence="8" id="KW-1185">Reference proteome</keyword>
<proteinExistence type="predicted"/>
<dbReference type="InterPro" id="IPR012337">
    <property type="entry name" value="RNaseH-like_sf"/>
</dbReference>
<dbReference type="GO" id="GO:0008233">
    <property type="term" value="F:peptidase activity"/>
    <property type="evidence" value="ECO:0007669"/>
    <property type="project" value="UniProtKB-KW"/>
</dbReference>
<dbReference type="GO" id="GO:0006508">
    <property type="term" value="P:proteolysis"/>
    <property type="evidence" value="ECO:0007669"/>
    <property type="project" value="UniProtKB-KW"/>
</dbReference>
<dbReference type="InterPro" id="IPR039537">
    <property type="entry name" value="Retrotran_Ty1/copia-like"/>
</dbReference>
<dbReference type="Pfam" id="PF22936">
    <property type="entry name" value="Pol_BBD"/>
    <property type="match status" value="1"/>
</dbReference>
<reference evidence="7" key="1">
    <citation type="submission" date="2020-01" db="EMBL/GenBank/DDBJ databases">
        <authorList>
            <person name="Mishra B."/>
        </authorList>
    </citation>
    <scope>NUCLEOTIDE SEQUENCE [LARGE SCALE GENOMIC DNA]</scope>
</reference>